<keyword evidence="7" id="KW-0325">Glycoprotein</keyword>
<gene>
    <name evidence="11" type="ORF">QYM36_009393</name>
</gene>
<dbReference type="SMART" id="SM00409">
    <property type="entry name" value="IG"/>
    <property type="match status" value="3"/>
</dbReference>
<evidence type="ECO:0000256" key="9">
    <source>
        <dbReference type="SAM" id="SignalP"/>
    </source>
</evidence>
<name>A0AA88L5C8_ARTSF</name>
<evidence type="ECO:0000256" key="7">
    <source>
        <dbReference type="ARBA" id="ARBA00023180"/>
    </source>
</evidence>
<dbReference type="InterPro" id="IPR036179">
    <property type="entry name" value="Ig-like_dom_sf"/>
</dbReference>
<dbReference type="PANTHER" id="PTHR12231">
    <property type="entry name" value="CTX-RELATED TYPE I TRANSMEMBRANE PROTEIN"/>
    <property type="match status" value="1"/>
</dbReference>
<dbReference type="FunFam" id="2.60.40.10:FF:000328">
    <property type="entry name" value="CLUMA_CG000981, isoform A"/>
    <property type="match status" value="1"/>
</dbReference>
<dbReference type="Pfam" id="PF07679">
    <property type="entry name" value="I-set"/>
    <property type="match status" value="1"/>
</dbReference>
<dbReference type="AlphaFoldDB" id="A0AA88L5C8"/>
<dbReference type="EMBL" id="JAVRJZ010000014">
    <property type="protein sequence ID" value="KAK2713504.1"/>
    <property type="molecule type" value="Genomic_DNA"/>
</dbReference>
<comment type="caution">
    <text evidence="11">The sequence shown here is derived from an EMBL/GenBank/DDBJ whole genome shotgun (WGS) entry which is preliminary data.</text>
</comment>
<feature type="domain" description="Ig-like" evidence="10">
    <location>
        <begin position="233"/>
        <end position="326"/>
    </location>
</feature>
<dbReference type="PANTHER" id="PTHR12231:SF255">
    <property type="entry name" value="DPR-INTERACTING PROTEIN ALPHA, ISOFORM A"/>
    <property type="match status" value="1"/>
</dbReference>
<evidence type="ECO:0000313" key="12">
    <source>
        <dbReference type="Proteomes" id="UP001187531"/>
    </source>
</evidence>
<accession>A0AA88L5C8</accession>
<organism evidence="11 12">
    <name type="scientific">Artemia franciscana</name>
    <name type="common">Brine shrimp</name>
    <name type="synonym">Artemia sanfranciscana</name>
    <dbReference type="NCBI Taxonomy" id="6661"/>
    <lineage>
        <taxon>Eukaryota</taxon>
        <taxon>Metazoa</taxon>
        <taxon>Ecdysozoa</taxon>
        <taxon>Arthropoda</taxon>
        <taxon>Crustacea</taxon>
        <taxon>Branchiopoda</taxon>
        <taxon>Anostraca</taxon>
        <taxon>Artemiidae</taxon>
        <taxon>Artemia</taxon>
    </lineage>
</organism>
<dbReference type="InterPro" id="IPR013098">
    <property type="entry name" value="Ig_I-set"/>
</dbReference>
<evidence type="ECO:0000259" key="10">
    <source>
        <dbReference type="PROSITE" id="PS50835"/>
    </source>
</evidence>
<reference evidence="11" key="1">
    <citation type="submission" date="2023-07" db="EMBL/GenBank/DDBJ databases">
        <title>Chromosome-level genome assembly of Artemia franciscana.</title>
        <authorList>
            <person name="Jo E."/>
        </authorList>
    </citation>
    <scope>NUCLEOTIDE SEQUENCE</scope>
    <source>
        <tissue evidence="11">Whole body</tissue>
    </source>
</reference>
<protein>
    <recommendedName>
        <fullName evidence="10">Ig-like domain-containing protein</fullName>
    </recommendedName>
</protein>
<evidence type="ECO:0000256" key="2">
    <source>
        <dbReference type="ARBA" id="ARBA00022475"/>
    </source>
</evidence>
<dbReference type="GO" id="GO:0043005">
    <property type="term" value="C:neuron projection"/>
    <property type="evidence" value="ECO:0007669"/>
    <property type="project" value="TreeGrafter"/>
</dbReference>
<keyword evidence="4" id="KW-0677">Repeat</keyword>
<evidence type="ECO:0000256" key="8">
    <source>
        <dbReference type="ARBA" id="ARBA00023319"/>
    </source>
</evidence>
<dbReference type="GO" id="GO:0005886">
    <property type="term" value="C:plasma membrane"/>
    <property type="evidence" value="ECO:0007669"/>
    <property type="project" value="UniProtKB-SubCell"/>
</dbReference>
<keyword evidence="3 9" id="KW-0732">Signal</keyword>
<keyword evidence="12" id="KW-1185">Reference proteome</keyword>
<dbReference type="InterPro" id="IPR003598">
    <property type="entry name" value="Ig_sub2"/>
</dbReference>
<dbReference type="Gene3D" id="2.60.40.10">
    <property type="entry name" value="Immunoglobulins"/>
    <property type="match status" value="3"/>
</dbReference>
<dbReference type="InterPro" id="IPR007110">
    <property type="entry name" value="Ig-like_dom"/>
</dbReference>
<dbReference type="Pfam" id="PF13927">
    <property type="entry name" value="Ig_3"/>
    <property type="match status" value="2"/>
</dbReference>
<feature type="chain" id="PRO_5041736338" description="Ig-like domain-containing protein" evidence="9">
    <location>
        <begin position="23"/>
        <end position="404"/>
    </location>
</feature>
<evidence type="ECO:0000256" key="5">
    <source>
        <dbReference type="ARBA" id="ARBA00023136"/>
    </source>
</evidence>
<evidence type="ECO:0000256" key="1">
    <source>
        <dbReference type="ARBA" id="ARBA00004236"/>
    </source>
</evidence>
<keyword evidence="5" id="KW-0472">Membrane</keyword>
<keyword evidence="2" id="KW-1003">Cell membrane</keyword>
<evidence type="ECO:0000256" key="4">
    <source>
        <dbReference type="ARBA" id="ARBA00022737"/>
    </source>
</evidence>
<evidence type="ECO:0000313" key="11">
    <source>
        <dbReference type="EMBL" id="KAK2713504.1"/>
    </source>
</evidence>
<comment type="subcellular location">
    <subcellularLocation>
        <location evidence="1">Cell membrane</location>
    </subcellularLocation>
</comment>
<feature type="domain" description="Ig-like" evidence="10">
    <location>
        <begin position="133"/>
        <end position="228"/>
    </location>
</feature>
<keyword evidence="6" id="KW-1015">Disulfide bond</keyword>
<dbReference type="SMART" id="SM00408">
    <property type="entry name" value="IGc2"/>
    <property type="match status" value="3"/>
</dbReference>
<feature type="signal peptide" evidence="9">
    <location>
        <begin position="1"/>
        <end position="22"/>
    </location>
</feature>
<dbReference type="InterPro" id="IPR051170">
    <property type="entry name" value="Neural/epithelial_adhesion"/>
</dbReference>
<proteinExistence type="predicted"/>
<evidence type="ECO:0000256" key="3">
    <source>
        <dbReference type="ARBA" id="ARBA00022729"/>
    </source>
</evidence>
<dbReference type="SUPFAM" id="SSF48726">
    <property type="entry name" value="Immunoglobulin"/>
    <property type="match status" value="3"/>
</dbReference>
<dbReference type="InterPro" id="IPR013783">
    <property type="entry name" value="Ig-like_fold"/>
</dbReference>
<dbReference type="InterPro" id="IPR003599">
    <property type="entry name" value="Ig_sub"/>
</dbReference>
<keyword evidence="8" id="KW-0393">Immunoglobulin domain</keyword>
<feature type="domain" description="Ig-like" evidence="10">
    <location>
        <begin position="31"/>
        <end position="123"/>
    </location>
</feature>
<dbReference type="Proteomes" id="UP001187531">
    <property type="component" value="Unassembled WGS sequence"/>
</dbReference>
<evidence type="ECO:0000256" key="6">
    <source>
        <dbReference type="ARBA" id="ARBA00023157"/>
    </source>
</evidence>
<sequence>MGPTMQATFLFFLNFGWTLGAGRSGGSSFTPKFTNLLENKTAVRGREATFSCHVANLGGYRVGWVKADTKAIQAIHTHVITHNQRVTVSHNGHTLWNLHLDDVHTEDAGAYMCQINTDPMKYQVAYLTVVVPPEIIERDSPTDVLVPEGGSVKLVCRARGYPQPTVKWHRTDGGDIVLRSPNGQRTRYQRIDGEVLHLTKVSRLDMGIYMCTSTNGVAPDAVKRFTVTTHFHPVIHVPNQLVGATAGSELVAECNVEASPRSINYWLRDDTGDLIVTNNRYETIEKHDQLFSVTMTLVIRNFTSFEAGRYRCVAKNSLGEVESTLKFYEIEMEATEKISMDFIEEYYEISDGLDDSTTIRSTPSSRLEEIEKSINSFIRSSSLRKTISPIVICYLVFKMSFFLF</sequence>
<dbReference type="PROSITE" id="PS50835">
    <property type="entry name" value="IG_LIKE"/>
    <property type="match status" value="3"/>
</dbReference>